<evidence type="ECO:0000313" key="2">
    <source>
        <dbReference type="WBParaSite" id="RSKR_0000441800.1"/>
    </source>
</evidence>
<name>A0AC35TTS9_9BILA</name>
<accession>A0AC35TTS9</accession>
<dbReference type="Proteomes" id="UP000095286">
    <property type="component" value="Unplaced"/>
</dbReference>
<organism evidence="1 2">
    <name type="scientific">Rhabditophanes sp. KR3021</name>
    <dbReference type="NCBI Taxonomy" id="114890"/>
    <lineage>
        <taxon>Eukaryota</taxon>
        <taxon>Metazoa</taxon>
        <taxon>Ecdysozoa</taxon>
        <taxon>Nematoda</taxon>
        <taxon>Chromadorea</taxon>
        <taxon>Rhabditida</taxon>
        <taxon>Tylenchina</taxon>
        <taxon>Panagrolaimomorpha</taxon>
        <taxon>Strongyloidoidea</taxon>
        <taxon>Alloionematidae</taxon>
        <taxon>Rhabditophanes</taxon>
    </lineage>
</organism>
<reference evidence="2" key="1">
    <citation type="submission" date="2016-11" db="UniProtKB">
        <authorList>
            <consortium name="WormBaseParasite"/>
        </authorList>
    </citation>
    <scope>IDENTIFICATION</scope>
    <source>
        <strain evidence="2">KR3021</strain>
    </source>
</reference>
<protein>
    <submittedName>
        <fullName evidence="2">Repressor of RNA polymerase III transcription MAF1</fullName>
    </submittedName>
</protein>
<evidence type="ECO:0000313" key="1">
    <source>
        <dbReference type="Proteomes" id="UP000095286"/>
    </source>
</evidence>
<dbReference type="WBParaSite" id="RSKR_0000441800.1">
    <property type="protein sequence ID" value="RSKR_0000441800.1"/>
    <property type="gene ID" value="RSKR_0000441800"/>
</dbReference>
<sequence>MKYIENANIEAVASDIEANAVDCKFDVRIESYSCKMCNADKKEWKKVKENSKILQPLSPPTLESLNGTYGSSPNHGRLRHLSQSSISGNDSDTEEPHLVDAISRKTLFDLTAVLNNSYTDYDFSTAPSESFSMIPDINYVVRDTDAKFASSLNNHSQLKNSIWRAIDDEIQIKQCNIYSLIPSYEKDPFTENGCIWSFNYFFRNKSMKRILFFACRAMRGDSDFSNSADELMAMDD</sequence>
<proteinExistence type="predicted"/>